<dbReference type="AlphaFoldDB" id="A0A1T4VQG4"/>
<gene>
    <name evidence="1" type="ORF">SAMN02745702_00780</name>
</gene>
<accession>A0A1T4VQG4</accession>
<protein>
    <submittedName>
        <fullName evidence="1">C_GCAxxG_C_C family probable redox protein</fullName>
    </submittedName>
</protein>
<dbReference type="STRING" id="1121442.SAMN02745702_00780"/>
<sequence length="160" mass="17339">MVLPDTFVSDVRATAESAFIVDDFYCSEAVIKAVLQHTGRLDAYSQLIALGSALPKGMGSGCSCGAVTGAALSLGIFFGRTDPTDPSVERCISLGHELHDAFRSIHKSICCRVLNKKVLQGSPEQLELCRIRVGDAAEIVARILQREWETKTAIFDLPQK</sequence>
<dbReference type="NCBIfam" id="TIGR01909">
    <property type="entry name" value="C_GCAxxG_C_C"/>
    <property type="match status" value="1"/>
</dbReference>
<keyword evidence="2" id="KW-1185">Reference proteome</keyword>
<dbReference type="RefSeq" id="WP_159445894.1">
    <property type="nucleotide sequence ID" value="NZ_FUYA01000002.1"/>
</dbReference>
<dbReference type="InterPro" id="IPR010181">
    <property type="entry name" value="CGCAxxGCC_motif"/>
</dbReference>
<evidence type="ECO:0000313" key="2">
    <source>
        <dbReference type="Proteomes" id="UP000189733"/>
    </source>
</evidence>
<dbReference type="InterPro" id="IPR036280">
    <property type="entry name" value="Multihaem_cyt_sf"/>
</dbReference>
<dbReference type="EMBL" id="FUYA01000002">
    <property type="protein sequence ID" value="SKA67196.1"/>
    <property type="molecule type" value="Genomic_DNA"/>
</dbReference>
<dbReference type="Pfam" id="PF09719">
    <property type="entry name" value="C_GCAxxG_C_C"/>
    <property type="match status" value="1"/>
</dbReference>
<dbReference type="SUPFAM" id="SSF48695">
    <property type="entry name" value="Multiheme cytochromes"/>
    <property type="match status" value="1"/>
</dbReference>
<evidence type="ECO:0000313" key="1">
    <source>
        <dbReference type="EMBL" id="SKA67196.1"/>
    </source>
</evidence>
<reference evidence="1 2" key="1">
    <citation type="submission" date="2017-02" db="EMBL/GenBank/DDBJ databases">
        <authorList>
            <person name="Peterson S.W."/>
        </authorList>
    </citation>
    <scope>NUCLEOTIDE SEQUENCE [LARGE SCALE GENOMIC DNA]</scope>
    <source>
        <strain evidence="1 2">DSM 18034</strain>
    </source>
</reference>
<proteinExistence type="predicted"/>
<name>A0A1T4VQG4_9BACT</name>
<dbReference type="Proteomes" id="UP000189733">
    <property type="component" value="Unassembled WGS sequence"/>
</dbReference>
<organism evidence="1 2">
    <name type="scientific">Desulfobaculum bizertense DSM 18034</name>
    <dbReference type="NCBI Taxonomy" id="1121442"/>
    <lineage>
        <taxon>Bacteria</taxon>
        <taxon>Pseudomonadati</taxon>
        <taxon>Thermodesulfobacteriota</taxon>
        <taxon>Desulfovibrionia</taxon>
        <taxon>Desulfovibrionales</taxon>
        <taxon>Desulfovibrionaceae</taxon>
        <taxon>Desulfobaculum</taxon>
    </lineage>
</organism>
<dbReference type="OrthoDB" id="3192408at2"/>